<dbReference type="Pfam" id="PF14622">
    <property type="entry name" value="Ribonucleas_3_3"/>
    <property type="match status" value="1"/>
</dbReference>
<dbReference type="SMART" id="SM00535">
    <property type="entry name" value="RIBOc"/>
    <property type="match status" value="1"/>
</dbReference>
<dbReference type="GO" id="GO:0003725">
    <property type="term" value="F:double-stranded RNA binding"/>
    <property type="evidence" value="ECO:0007669"/>
    <property type="project" value="TreeGrafter"/>
</dbReference>
<sequence length="236" mass="27334">MSDNCMASFENSLLEDWEVKKELLDMAFTHPNQTNEHSDIENFERLEYLGDAVLSLLTAEWLYENINEEVGILSMLRSLLVQTNTLADIGNDLGLKKYLITSPKYKITKTDIEDCLEAIFGAVYQSTNIEKTKEFFYFLFKQRLEHFKKEISTEKGKKKILKQTVCEQNPINQLQEYFQKKGLDLPIYSLDKKKGKEHDPLYLIRCKVVIDGAEYSTIGKGRNRKSARKDAAEKVL</sequence>
<dbReference type="HAMAP" id="MF_00104">
    <property type="entry name" value="RNase_III"/>
    <property type="match status" value="1"/>
</dbReference>
<dbReference type="CDD" id="cd10845">
    <property type="entry name" value="DSRM_RNAse_III_family"/>
    <property type="match status" value="1"/>
</dbReference>
<dbReference type="InterPro" id="IPR014720">
    <property type="entry name" value="dsRBD_dom"/>
</dbReference>
<proteinExistence type="inferred from homology"/>
<dbReference type="EMBL" id="BARU01000181">
    <property type="protein sequence ID" value="GAH28480.1"/>
    <property type="molecule type" value="Genomic_DNA"/>
</dbReference>
<feature type="non-terminal residue" evidence="8">
    <location>
        <position position="236"/>
    </location>
</feature>
<dbReference type="AlphaFoldDB" id="X1F7G4"/>
<evidence type="ECO:0000256" key="5">
    <source>
        <dbReference type="ARBA" id="ARBA00022884"/>
    </source>
</evidence>
<dbReference type="SMART" id="SM00358">
    <property type="entry name" value="DSRM"/>
    <property type="match status" value="1"/>
</dbReference>
<evidence type="ECO:0008006" key="9">
    <source>
        <dbReference type="Google" id="ProtNLM"/>
    </source>
</evidence>
<evidence type="ECO:0000259" key="7">
    <source>
        <dbReference type="PROSITE" id="PS50142"/>
    </source>
</evidence>
<keyword evidence="5" id="KW-0694">RNA-binding</keyword>
<feature type="domain" description="RNase III" evidence="7">
    <location>
        <begin position="6"/>
        <end position="128"/>
    </location>
</feature>
<evidence type="ECO:0000259" key="6">
    <source>
        <dbReference type="PROSITE" id="PS50137"/>
    </source>
</evidence>
<dbReference type="SUPFAM" id="SSF69065">
    <property type="entry name" value="RNase III domain-like"/>
    <property type="match status" value="1"/>
</dbReference>
<accession>X1F7G4</accession>
<feature type="domain" description="DRBM" evidence="6">
    <location>
        <begin position="169"/>
        <end position="236"/>
    </location>
</feature>
<dbReference type="Pfam" id="PF00035">
    <property type="entry name" value="dsrm"/>
    <property type="match status" value="1"/>
</dbReference>
<keyword evidence="3" id="KW-0255">Endonuclease</keyword>
<comment type="similarity">
    <text evidence="1">Belongs to the ribonuclease III family.</text>
</comment>
<comment type="caution">
    <text evidence="8">The sequence shown here is derived from an EMBL/GenBank/DDBJ whole genome shotgun (WGS) entry which is preliminary data.</text>
</comment>
<dbReference type="SUPFAM" id="SSF54768">
    <property type="entry name" value="dsRNA-binding domain-like"/>
    <property type="match status" value="1"/>
</dbReference>
<dbReference type="PROSITE" id="PS50137">
    <property type="entry name" value="DS_RBD"/>
    <property type="match status" value="1"/>
</dbReference>
<protein>
    <recommendedName>
        <fullName evidence="9">RNase III domain-containing protein</fullName>
    </recommendedName>
</protein>
<dbReference type="GO" id="GO:0006364">
    <property type="term" value="P:rRNA processing"/>
    <property type="evidence" value="ECO:0007669"/>
    <property type="project" value="InterPro"/>
</dbReference>
<keyword evidence="2" id="KW-0540">Nuclease</keyword>
<dbReference type="CDD" id="cd00593">
    <property type="entry name" value="RIBOc"/>
    <property type="match status" value="1"/>
</dbReference>
<dbReference type="GO" id="GO:0010468">
    <property type="term" value="P:regulation of gene expression"/>
    <property type="evidence" value="ECO:0007669"/>
    <property type="project" value="TreeGrafter"/>
</dbReference>
<dbReference type="PROSITE" id="PS50142">
    <property type="entry name" value="RNASE_3_2"/>
    <property type="match status" value="1"/>
</dbReference>
<dbReference type="PROSITE" id="PS00517">
    <property type="entry name" value="RNASE_3_1"/>
    <property type="match status" value="1"/>
</dbReference>
<dbReference type="GO" id="GO:0005634">
    <property type="term" value="C:nucleus"/>
    <property type="evidence" value="ECO:0007669"/>
    <property type="project" value="TreeGrafter"/>
</dbReference>
<dbReference type="InterPro" id="IPR011907">
    <property type="entry name" value="RNase_III"/>
</dbReference>
<reference evidence="8" key="1">
    <citation type="journal article" date="2014" name="Front. Microbiol.">
        <title>High frequency of phylogenetically diverse reductive dehalogenase-homologous genes in deep subseafloor sedimentary metagenomes.</title>
        <authorList>
            <person name="Kawai M."/>
            <person name="Futagami T."/>
            <person name="Toyoda A."/>
            <person name="Takaki Y."/>
            <person name="Nishi S."/>
            <person name="Hori S."/>
            <person name="Arai W."/>
            <person name="Tsubouchi T."/>
            <person name="Morono Y."/>
            <person name="Uchiyama I."/>
            <person name="Ito T."/>
            <person name="Fujiyama A."/>
            <person name="Inagaki F."/>
            <person name="Takami H."/>
        </authorList>
    </citation>
    <scope>NUCLEOTIDE SEQUENCE</scope>
    <source>
        <strain evidence="8">Expedition CK06-06</strain>
    </source>
</reference>
<dbReference type="PANTHER" id="PTHR11207:SF0">
    <property type="entry name" value="RIBONUCLEASE 3"/>
    <property type="match status" value="1"/>
</dbReference>
<dbReference type="PANTHER" id="PTHR11207">
    <property type="entry name" value="RIBONUCLEASE III"/>
    <property type="match status" value="1"/>
</dbReference>
<name>X1F7G4_9ZZZZ</name>
<organism evidence="8">
    <name type="scientific">marine sediment metagenome</name>
    <dbReference type="NCBI Taxonomy" id="412755"/>
    <lineage>
        <taxon>unclassified sequences</taxon>
        <taxon>metagenomes</taxon>
        <taxon>ecological metagenomes</taxon>
    </lineage>
</organism>
<keyword evidence="4" id="KW-0378">Hydrolase</keyword>
<evidence type="ECO:0000313" key="8">
    <source>
        <dbReference type="EMBL" id="GAH28480.1"/>
    </source>
</evidence>
<evidence type="ECO:0000256" key="4">
    <source>
        <dbReference type="ARBA" id="ARBA00022801"/>
    </source>
</evidence>
<dbReference type="InterPro" id="IPR036389">
    <property type="entry name" value="RNase_III_sf"/>
</dbReference>
<dbReference type="InterPro" id="IPR000999">
    <property type="entry name" value="RNase_III_dom"/>
</dbReference>
<evidence type="ECO:0000256" key="2">
    <source>
        <dbReference type="ARBA" id="ARBA00022722"/>
    </source>
</evidence>
<evidence type="ECO:0000256" key="1">
    <source>
        <dbReference type="ARBA" id="ARBA00010183"/>
    </source>
</evidence>
<dbReference type="Gene3D" id="3.30.160.20">
    <property type="match status" value="1"/>
</dbReference>
<gene>
    <name evidence="8" type="ORF">S03H2_00766</name>
</gene>
<dbReference type="GO" id="GO:0004525">
    <property type="term" value="F:ribonuclease III activity"/>
    <property type="evidence" value="ECO:0007669"/>
    <property type="project" value="InterPro"/>
</dbReference>
<evidence type="ECO:0000256" key="3">
    <source>
        <dbReference type="ARBA" id="ARBA00022759"/>
    </source>
</evidence>
<dbReference type="Gene3D" id="1.10.1520.10">
    <property type="entry name" value="Ribonuclease III domain"/>
    <property type="match status" value="1"/>
</dbReference>